<dbReference type="VEuPathDB" id="FungiDB:CHGG_10994"/>
<feature type="compositionally biased region" description="Low complexity" evidence="1">
    <location>
        <begin position="547"/>
        <end position="572"/>
    </location>
</feature>
<keyword evidence="2" id="KW-0812">Transmembrane</keyword>
<protein>
    <recommendedName>
        <fullName evidence="5">BTB domain-containing protein</fullName>
    </recommendedName>
</protein>
<reference evidence="4" key="1">
    <citation type="journal article" date="2015" name="Genome Announc.">
        <title>Draft genome sequence of the cellulolytic fungus Chaetomium globosum.</title>
        <authorList>
            <person name="Cuomo C.A."/>
            <person name="Untereiner W.A."/>
            <person name="Ma L.-J."/>
            <person name="Grabherr M."/>
            <person name="Birren B.W."/>
        </authorList>
    </citation>
    <scope>NUCLEOTIDE SEQUENCE [LARGE SCALE GENOMIC DNA]</scope>
    <source>
        <strain evidence="4">ATCC 6205 / CBS 148.51 / DSM 1962 / NBRC 6347 / NRRL 1970</strain>
    </source>
</reference>
<feature type="region of interest" description="Disordered" evidence="1">
    <location>
        <begin position="52"/>
        <end position="73"/>
    </location>
</feature>
<feature type="region of interest" description="Disordered" evidence="1">
    <location>
        <begin position="126"/>
        <end position="157"/>
    </location>
</feature>
<feature type="compositionally biased region" description="Polar residues" evidence="1">
    <location>
        <begin position="12"/>
        <end position="27"/>
    </location>
</feature>
<accession>Q2GM10</accession>
<feature type="region of interest" description="Disordered" evidence="1">
    <location>
        <begin position="342"/>
        <end position="428"/>
    </location>
</feature>
<dbReference type="PANTHER" id="PTHR37538:SF1">
    <property type="entry name" value="BTB DOMAIN-CONTAINING PROTEIN"/>
    <property type="match status" value="1"/>
</dbReference>
<evidence type="ECO:0000256" key="1">
    <source>
        <dbReference type="SAM" id="MobiDB-lite"/>
    </source>
</evidence>
<feature type="compositionally biased region" description="Basic and acidic residues" evidence="1">
    <location>
        <begin position="573"/>
        <end position="605"/>
    </location>
</feature>
<dbReference type="GeneID" id="4397141"/>
<organism evidence="3 4">
    <name type="scientific">Chaetomium globosum (strain ATCC 6205 / CBS 148.51 / DSM 1962 / NBRC 6347 / NRRL 1970)</name>
    <name type="common">Soil fungus</name>
    <dbReference type="NCBI Taxonomy" id="306901"/>
    <lineage>
        <taxon>Eukaryota</taxon>
        <taxon>Fungi</taxon>
        <taxon>Dikarya</taxon>
        <taxon>Ascomycota</taxon>
        <taxon>Pezizomycotina</taxon>
        <taxon>Sordariomycetes</taxon>
        <taxon>Sordariomycetidae</taxon>
        <taxon>Sordariales</taxon>
        <taxon>Chaetomiaceae</taxon>
        <taxon>Chaetomium</taxon>
    </lineage>
</organism>
<dbReference type="OrthoDB" id="3594103at2759"/>
<evidence type="ECO:0000313" key="4">
    <source>
        <dbReference type="Proteomes" id="UP000001056"/>
    </source>
</evidence>
<feature type="compositionally biased region" description="Basic and acidic residues" evidence="1">
    <location>
        <begin position="859"/>
        <end position="870"/>
    </location>
</feature>
<dbReference type="AlphaFoldDB" id="Q2GM10"/>
<keyword evidence="2" id="KW-0472">Membrane</keyword>
<gene>
    <name evidence="3" type="ORF">CHGG_10994</name>
</gene>
<name>Q2GM10_CHAGB</name>
<keyword evidence="4" id="KW-1185">Reference proteome</keyword>
<dbReference type="Proteomes" id="UP000001056">
    <property type="component" value="Unassembled WGS sequence"/>
</dbReference>
<evidence type="ECO:0000256" key="2">
    <source>
        <dbReference type="SAM" id="Phobius"/>
    </source>
</evidence>
<dbReference type="EMBL" id="CH408036">
    <property type="protein sequence ID" value="EAQ83176.1"/>
    <property type="molecule type" value="Genomic_DNA"/>
</dbReference>
<sequence>MFLALEPGYPATRNSQLPSGLAGTSHSGLPLRPNSRLDNEWQDSTEQLVPMPAHSTVCSPPGRNTPAPSGRGGWSTHKALQLQSAMRYLCNLNIYITVEAATLIGLILVITTSYLYTTIMMARRRRSGAAKAADGKGTAPARRDNDNRPETSPYGSLACPVPFSSPLNVPLDILKKSPKLHAAYENRLPELPTIPQDVGHVLVHYLHTGTYSSLKPRPTETMTKQVCELKTSIQVYAAARAYELPDLMRLAEAKIDKFGRNLALPTLLEVARDAYPSLTEGDAWFLDYLRARIRPHLKDPATLMGSNLLDQISGILSPNRVLLRTVLELFCERIVVRPDSPAPAAGVSTIASPITSPGSSRPVTPASASPKSLLEMRSRSVVREDVTPVRKSKRVTSWTAHDNESEASLSISPEPTSETGPTFEIQPVPETSRAVPPFAELGPVIFDVMPPPGPPIKSAIASEDRSIPESDVAKIAIEPEVKTGTEVEALPISESEVKDEAEEEVKIAIEPETKAEAERELKAEAEDEEVDGGVKLSDDETNEESGEVPVQVPVQAPVEAVEVATEAPIEAPIESKDEVPGEAPRDAPVETEKENATEPETKQQQEEDATTEEVTVVQRERKDSGKGIDLEPLPKELESIPEHVPEIYEAESKAQPQFRPAVLREADSGFWEGPEVESSKASVVELETVPEPAHELESVTAPKEVPGIETRDFAGAEEDVKDKTDKDAEVNVDATKEVVSETLPAEGDSAETLVDAQSKDLESQPEPAPLPTKSVERTPEQLDDAASLAPEITPVHEQELPETDKSKEVEAQPEPEKVQKETVEPEVVAKQEPEPEASSSDAVPVPDDAEPAGPSDAKAAQHNDEPRSEPAAKTGLQRANTDSALLAAGRAADAVESAPVVSGEFVPGLDSAKTEADGQPCSAQVRQRGWKKRFLSLRYPVLFGRAFLFLHRRLAGASQLLWAAEEQHLWVRNLGLGMHSELAWEIDPELGAEWRQIVHRRSARGSDARERGAGEIAPVVRYI</sequence>
<evidence type="ECO:0000313" key="3">
    <source>
        <dbReference type="EMBL" id="EAQ83176.1"/>
    </source>
</evidence>
<feature type="compositionally biased region" description="Polar residues" evidence="1">
    <location>
        <begin position="349"/>
        <end position="370"/>
    </location>
</feature>
<proteinExistence type="predicted"/>
<feature type="compositionally biased region" description="Basic and acidic residues" evidence="1">
    <location>
        <begin position="504"/>
        <end position="524"/>
    </location>
</feature>
<feature type="compositionally biased region" description="Polar residues" evidence="1">
    <location>
        <begin position="395"/>
        <end position="420"/>
    </location>
</feature>
<feature type="compositionally biased region" description="Basic and acidic residues" evidence="1">
    <location>
        <begin position="709"/>
        <end position="739"/>
    </location>
</feature>
<feature type="region of interest" description="Disordered" evidence="1">
    <location>
        <begin position="671"/>
        <end position="878"/>
    </location>
</feature>
<feature type="compositionally biased region" description="Low complexity" evidence="1">
    <location>
        <begin position="129"/>
        <end position="140"/>
    </location>
</feature>
<keyword evidence="2" id="KW-1133">Transmembrane helix</keyword>
<feature type="compositionally biased region" description="Basic and acidic residues" evidence="1">
    <location>
        <begin position="374"/>
        <end position="388"/>
    </location>
</feature>
<dbReference type="OMA" id="KCASEER"/>
<feature type="transmembrane region" description="Helical" evidence="2">
    <location>
        <begin position="94"/>
        <end position="116"/>
    </location>
</feature>
<dbReference type="STRING" id="306901.Q2GM10"/>
<dbReference type="PANTHER" id="PTHR37538">
    <property type="entry name" value="BTB DOMAIN-CONTAINING PROTEIN"/>
    <property type="match status" value="1"/>
</dbReference>
<feature type="region of interest" description="Disordered" evidence="1">
    <location>
        <begin position="1"/>
        <end position="33"/>
    </location>
</feature>
<feature type="compositionally biased region" description="Basic and acidic residues" evidence="1">
    <location>
        <begin position="794"/>
        <end position="833"/>
    </location>
</feature>
<dbReference type="RefSeq" id="XP_001226261.1">
    <property type="nucleotide sequence ID" value="XM_001226260.1"/>
</dbReference>
<feature type="region of interest" description="Disordered" evidence="1">
    <location>
        <begin position="493"/>
        <end position="637"/>
    </location>
</feature>
<dbReference type="eggNOG" id="ENOG502S9TE">
    <property type="taxonomic scope" value="Eukaryota"/>
</dbReference>
<dbReference type="InParanoid" id="Q2GM10"/>
<dbReference type="HOGENOM" id="CLU_295598_0_0_1"/>
<feature type="compositionally biased region" description="Basic and acidic residues" evidence="1">
    <location>
        <begin position="618"/>
        <end position="637"/>
    </location>
</feature>
<evidence type="ECO:0008006" key="5">
    <source>
        <dbReference type="Google" id="ProtNLM"/>
    </source>
</evidence>